<protein>
    <submittedName>
        <fullName evidence="1">Uncharacterized protein</fullName>
    </submittedName>
</protein>
<dbReference type="AlphaFoldDB" id="F4XUK5"/>
<reference evidence="2" key="1">
    <citation type="journal article" date="2011" name="Proc. Natl. Acad. Sci. U.S.A.">
        <title>Genomic insights into the physiology and ecology of the marine filamentous cyanobacterium Lyngbya majuscula.</title>
        <authorList>
            <person name="Jones A.C."/>
            <person name="Monroe E.A."/>
            <person name="Podell S."/>
            <person name="Hess W.R."/>
            <person name="Klages S."/>
            <person name="Esquenazi E."/>
            <person name="Niessen S."/>
            <person name="Hoover H."/>
            <person name="Rothmann M."/>
            <person name="Lasken R.S."/>
            <person name="Yates J.R.III."/>
            <person name="Reinhardt R."/>
            <person name="Kube M."/>
            <person name="Burkart M.D."/>
            <person name="Allen E.E."/>
            <person name="Dorrestein P.C."/>
            <person name="Gerwick W.H."/>
            <person name="Gerwick L."/>
        </authorList>
    </citation>
    <scope>NUCLEOTIDE SEQUENCE [LARGE SCALE GENOMIC DNA]</scope>
    <source>
        <strain evidence="2">3L</strain>
    </source>
</reference>
<dbReference type="HOGENOM" id="CLU_3100996_0_0_3"/>
<name>F4XUK5_9CYAN</name>
<accession>F4XUK5</accession>
<dbReference type="Proteomes" id="UP000003959">
    <property type="component" value="Unassembled WGS sequence"/>
</dbReference>
<keyword evidence="2" id="KW-1185">Reference proteome</keyword>
<sequence length="51" mass="5614">MLATTVGWANYVGLAISSLCHVHLPTLQDLVPFRPNGDVILPFQAISIYLF</sequence>
<gene>
    <name evidence="1" type="ORF">LYNGBM3L_32590</name>
</gene>
<dbReference type="EMBL" id="GL890931">
    <property type="protein sequence ID" value="EGJ31830.1"/>
    <property type="molecule type" value="Genomic_DNA"/>
</dbReference>
<evidence type="ECO:0000313" key="1">
    <source>
        <dbReference type="EMBL" id="EGJ31830.1"/>
    </source>
</evidence>
<evidence type="ECO:0000313" key="2">
    <source>
        <dbReference type="Proteomes" id="UP000003959"/>
    </source>
</evidence>
<organism evidence="1 2">
    <name type="scientific">Moorena producens 3L</name>
    <dbReference type="NCBI Taxonomy" id="489825"/>
    <lineage>
        <taxon>Bacteria</taxon>
        <taxon>Bacillati</taxon>
        <taxon>Cyanobacteriota</taxon>
        <taxon>Cyanophyceae</taxon>
        <taxon>Coleofasciculales</taxon>
        <taxon>Coleofasciculaceae</taxon>
        <taxon>Moorena</taxon>
    </lineage>
</organism>
<proteinExistence type="predicted"/>